<evidence type="ECO:0000313" key="3">
    <source>
        <dbReference type="Proteomes" id="UP001500618"/>
    </source>
</evidence>
<evidence type="ECO:0000313" key="2">
    <source>
        <dbReference type="EMBL" id="GAA1663963.1"/>
    </source>
</evidence>
<reference evidence="2 3" key="1">
    <citation type="journal article" date="2019" name="Int. J. Syst. Evol. Microbiol.">
        <title>The Global Catalogue of Microorganisms (GCM) 10K type strain sequencing project: providing services to taxonomists for standard genome sequencing and annotation.</title>
        <authorList>
            <consortium name="The Broad Institute Genomics Platform"/>
            <consortium name="The Broad Institute Genome Sequencing Center for Infectious Disease"/>
            <person name="Wu L."/>
            <person name="Ma J."/>
        </authorList>
    </citation>
    <scope>NUCLEOTIDE SEQUENCE [LARGE SCALE GENOMIC DNA]</scope>
    <source>
        <strain evidence="2 3">JCM 14718</strain>
    </source>
</reference>
<evidence type="ECO:0000256" key="1">
    <source>
        <dbReference type="SAM" id="MobiDB-lite"/>
    </source>
</evidence>
<feature type="compositionally biased region" description="Low complexity" evidence="1">
    <location>
        <begin position="37"/>
        <end position="54"/>
    </location>
</feature>
<dbReference type="RefSeq" id="WP_279581275.1">
    <property type="nucleotide sequence ID" value="NZ_WOTO01000026.1"/>
</dbReference>
<dbReference type="Proteomes" id="UP001500618">
    <property type="component" value="Unassembled WGS sequence"/>
</dbReference>
<gene>
    <name evidence="2" type="ORF">GCM10009765_11810</name>
</gene>
<keyword evidence="3" id="KW-1185">Reference proteome</keyword>
<name>A0ABN2G2L5_9ACTN</name>
<accession>A0ABN2G2L5</accession>
<feature type="region of interest" description="Disordered" evidence="1">
    <location>
        <begin position="37"/>
        <end position="71"/>
    </location>
</feature>
<sequence>MVTGSKAKFFIETEVVATGAVVTGALDAGMDMPGIGAAADGDAAGRVPAAPQAASRPRLTPVTTATEAQRS</sequence>
<organism evidence="2 3">
    <name type="scientific">Fodinicola feengrottensis</name>
    <dbReference type="NCBI Taxonomy" id="435914"/>
    <lineage>
        <taxon>Bacteria</taxon>
        <taxon>Bacillati</taxon>
        <taxon>Actinomycetota</taxon>
        <taxon>Actinomycetes</taxon>
        <taxon>Mycobacteriales</taxon>
        <taxon>Fodinicola</taxon>
    </lineage>
</organism>
<protein>
    <submittedName>
        <fullName evidence="2">Uncharacterized protein</fullName>
    </submittedName>
</protein>
<feature type="compositionally biased region" description="Polar residues" evidence="1">
    <location>
        <begin position="61"/>
        <end position="71"/>
    </location>
</feature>
<comment type="caution">
    <text evidence="2">The sequence shown here is derived from an EMBL/GenBank/DDBJ whole genome shotgun (WGS) entry which is preliminary data.</text>
</comment>
<proteinExistence type="predicted"/>
<dbReference type="EMBL" id="BAAANY010000004">
    <property type="protein sequence ID" value="GAA1663963.1"/>
    <property type="molecule type" value="Genomic_DNA"/>
</dbReference>